<dbReference type="OrthoDB" id="5870696at2"/>
<dbReference type="EC" id="5.3.1.6" evidence="3"/>
<reference evidence="5" key="2">
    <citation type="submission" date="2018-04" db="EMBL/GenBank/DDBJ databases">
        <authorList>
            <person name="Go L.Y."/>
            <person name="Mitchell J.A."/>
        </authorList>
    </citation>
    <scope>NUCLEOTIDE SEQUENCE</scope>
    <source>
        <strain evidence="5">BSAS1 3</strain>
    </source>
</reference>
<evidence type="ECO:0000256" key="2">
    <source>
        <dbReference type="ARBA" id="ARBA00023235"/>
    </source>
</evidence>
<evidence type="ECO:0000313" key="4">
    <source>
        <dbReference type="EMBL" id="ATF25455.1"/>
    </source>
</evidence>
<feature type="active site" description="Proton acceptor" evidence="3">
    <location>
        <position position="105"/>
    </location>
</feature>
<dbReference type="KEGG" id="bths:CNY62_03040"/>
<dbReference type="NCBIfam" id="NF001924">
    <property type="entry name" value="PRK00702.1"/>
    <property type="match status" value="1"/>
</dbReference>
<evidence type="ECO:0000256" key="3">
    <source>
        <dbReference type="HAMAP-Rule" id="MF_00170"/>
    </source>
</evidence>
<dbReference type="EMBL" id="CP023483">
    <property type="protein sequence ID" value="ATF25455.1"/>
    <property type="molecule type" value="Genomic_DNA"/>
</dbReference>
<comment type="function">
    <text evidence="3">Catalyzes the reversible conversion of ribose-5-phosphate to ribulose 5-phosphate.</text>
</comment>
<evidence type="ECO:0000313" key="5">
    <source>
        <dbReference type="EMBL" id="SPP30806.1"/>
    </source>
</evidence>
<keyword evidence="6" id="KW-1185">Reference proteome</keyword>
<gene>
    <name evidence="3 5" type="primary">rpiA</name>
    <name evidence="5" type="ORF">BTBSAS_90020</name>
    <name evidence="4" type="ORF">CNY62_03040</name>
</gene>
<dbReference type="GO" id="GO:0009052">
    <property type="term" value="P:pentose-phosphate shunt, non-oxidative branch"/>
    <property type="evidence" value="ECO:0007669"/>
    <property type="project" value="UniProtKB-UniRule"/>
</dbReference>
<reference evidence="7" key="3">
    <citation type="submission" date="2018-04" db="EMBL/GenBank/DDBJ databases">
        <authorList>
            <person name="Illikoud N."/>
        </authorList>
    </citation>
    <scope>NUCLEOTIDE SEQUENCE [LARGE SCALE GENOMIC DNA]</scope>
</reference>
<dbReference type="SUPFAM" id="SSF100950">
    <property type="entry name" value="NagB/RpiA/CoA transferase-like"/>
    <property type="match status" value="1"/>
</dbReference>
<protein>
    <recommendedName>
        <fullName evidence="3">Ribose-5-phosphate isomerase A</fullName>
        <ecNumber evidence="3">5.3.1.6</ecNumber>
    </recommendedName>
    <alternativeName>
        <fullName evidence="3">Phosphoriboisomerase A</fullName>
        <shortName evidence="3">PRI</shortName>
    </alternativeName>
</protein>
<dbReference type="GeneID" id="66537997"/>
<dbReference type="Gene3D" id="3.30.70.260">
    <property type="match status" value="1"/>
</dbReference>
<dbReference type="STRING" id="2756.BFR44_00840"/>
<dbReference type="GO" id="GO:0005829">
    <property type="term" value="C:cytosol"/>
    <property type="evidence" value="ECO:0007669"/>
    <property type="project" value="TreeGrafter"/>
</dbReference>
<dbReference type="UniPathway" id="UPA00115">
    <property type="reaction ID" value="UER00412"/>
</dbReference>
<dbReference type="PANTHER" id="PTHR11934">
    <property type="entry name" value="RIBOSE-5-PHOSPHATE ISOMERASE"/>
    <property type="match status" value="1"/>
</dbReference>
<dbReference type="PANTHER" id="PTHR11934:SF0">
    <property type="entry name" value="RIBOSE-5-PHOSPHATE ISOMERASE"/>
    <property type="match status" value="1"/>
</dbReference>
<dbReference type="FunFam" id="3.40.50.1360:FF:000001">
    <property type="entry name" value="Ribose-5-phosphate isomerase A"/>
    <property type="match status" value="1"/>
</dbReference>
<proteinExistence type="inferred from homology"/>
<dbReference type="InterPro" id="IPR020672">
    <property type="entry name" value="Ribose5P_isomerase_typA_subgr"/>
</dbReference>
<feature type="binding site" evidence="3">
    <location>
        <begin position="25"/>
        <end position="28"/>
    </location>
    <ligand>
        <name>substrate</name>
    </ligand>
</feature>
<comment type="pathway">
    <text evidence="3">Carbohydrate degradation; pentose phosphate pathway; D-ribose 5-phosphate from D-ribulose 5-phosphate (non-oxidative stage): step 1/1.</text>
</comment>
<dbReference type="CDD" id="cd01398">
    <property type="entry name" value="RPI_A"/>
    <property type="match status" value="1"/>
</dbReference>
<dbReference type="InterPro" id="IPR004788">
    <property type="entry name" value="Ribose5P_isomerase_type_A"/>
</dbReference>
<evidence type="ECO:0000313" key="6">
    <source>
        <dbReference type="Proteomes" id="UP000243591"/>
    </source>
</evidence>
<dbReference type="Gene3D" id="3.40.50.1360">
    <property type="match status" value="1"/>
</dbReference>
<dbReference type="Proteomes" id="UP000270190">
    <property type="component" value="Unassembled WGS sequence"/>
</dbReference>
<dbReference type="HAMAP" id="MF_00170">
    <property type="entry name" value="Rib_5P_isom_A"/>
    <property type="match status" value="1"/>
</dbReference>
<dbReference type="SUPFAM" id="SSF75445">
    <property type="entry name" value="D-ribose-5-phosphate isomerase (RpiA), lid domain"/>
    <property type="match status" value="1"/>
</dbReference>
<feature type="binding site" evidence="3">
    <location>
        <begin position="80"/>
        <end position="83"/>
    </location>
    <ligand>
        <name>substrate</name>
    </ligand>
</feature>
<comment type="subunit">
    <text evidence="3">Homodimer.</text>
</comment>
<accession>A0A1D2L1I5</accession>
<dbReference type="Proteomes" id="UP000243591">
    <property type="component" value="Chromosome"/>
</dbReference>
<organism evidence="4 6">
    <name type="scientific">Brochothrix thermosphacta</name>
    <name type="common">Microbacterium thermosphactum</name>
    <dbReference type="NCBI Taxonomy" id="2756"/>
    <lineage>
        <taxon>Bacteria</taxon>
        <taxon>Bacillati</taxon>
        <taxon>Bacillota</taxon>
        <taxon>Bacilli</taxon>
        <taxon>Bacillales</taxon>
        <taxon>Listeriaceae</taxon>
        <taxon>Brochothrix</taxon>
    </lineage>
</organism>
<evidence type="ECO:0000313" key="7">
    <source>
        <dbReference type="Proteomes" id="UP000270190"/>
    </source>
</evidence>
<dbReference type="AlphaFoldDB" id="A0A1D2L1I5"/>
<dbReference type="InterPro" id="IPR037171">
    <property type="entry name" value="NagB/RpiA_transferase-like"/>
</dbReference>
<feature type="binding site" evidence="3">
    <location>
        <begin position="96"/>
        <end position="99"/>
    </location>
    <ligand>
        <name>substrate</name>
    </ligand>
</feature>
<dbReference type="NCBIfam" id="TIGR00021">
    <property type="entry name" value="rpiA"/>
    <property type="match status" value="1"/>
</dbReference>
<evidence type="ECO:0000256" key="1">
    <source>
        <dbReference type="ARBA" id="ARBA00001713"/>
    </source>
</evidence>
<keyword evidence="2 3" id="KW-0413">Isomerase</keyword>
<comment type="catalytic activity">
    <reaction evidence="1 3">
        <text>aldehydo-D-ribose 5-phosphate = D-ribulose 5-phosphate</text>
        <dbReference type="Rhea" id="RHEA:14657"/>
        <dbReference type="ChEBI" id="CHEBI:58121"/>
        <dbReference type="ChEBI" id="CHEBI:58273"/>
        <dbReference type="EC" id="5.3.1.6"/>
    </reaction>
</comment>
<dbReference type="Pfam" id="PF06026">
    <property type="entry name" value="Rib_5-P_isom_A"/>
    <property type="match status" value="1"/>
</dbReference>
<dbReference type="GO" id="GO:0006014">
    <property type="term" value="P:D-ribose metabolic process"/>
    <property type="evidence" value="ECO:0007669"/>
    <property type="project" value="TreeGrafter"/>
</dbReference>
<reference evidence="4 6" key="1">
    <citation type="submission" date="2017-09" db="EMBL/GenBank/DDBJ databases">
        <title>Complete Genome Sequences of Two Strains of the Meat Spoilage Bacterium Brochothrix thermosphacta Isolated from Ground Chicken.</title>
        <authorList>
            <person name="Paoli G.C."/>
            <person name="Wijey C."/>
            <person name="Chen C.-Y."/>
            <person name="Nguyen L."/>
            <person name="Yan X."/>
            <person name="Irwin P.L."/>
        </authorList>
    </citation>
    <scope>NUCLEOTIDE SEQUENCE [LARGE SCALE GENOMIC DNA]</scope>
    <source>
        <strain evidence="4 6">BI</strain>
    </source>
</reference>
<comment type="similarity">
    <text evidence="3">Belongs to the ribose 5-phosphate isomerase family.</text>
</comment>
<name>A0A1D2L1I5_BROTH</name>
<dbReference type="RefSeq" id="WP_036027440.1">
    <property type="nucleotide sequence ID" value="NZ_CBCPHX010000005.1"/>
</dbReference>
<dbReference type="GO" id="GO:0004751">
    <property type="term" value="F:ribose-5-phosphate isomerase activity"/>
    <property type="evidence" value="ECO:0007669"/>
    <property type="project" value="UniProtKB-UniRule"/>
</dbReference>
<feature type="binding site" evidence="3">
    <location>
        <position position="123"/>
    </location>
    <ligand>
        <name>substrate</name>
    </ligand>
</feature>
<sequence>MNGKQAAGERALDYIEDGMVVGLGTGSTVFYFLQALSKKVAEGLQVTGVVTSIQTAKLAEELNIPLMDLNDVKVIDVCVDGADEIYTESGHIYGIKGGGGALLFEKLVAETAKMRIWIADDAKVVSHLGAFGLPVEVVQFGYMQVFQQLTAKGYAPKQRLNEDDTPYTTDSGNYLLDLQFEPITDPISLATELKMMTGVVEHGLFNDITEVTIIADATGSAMVTEI</sequence>
<dbReference type="EMBL" id="OUNC01000083">
    <property type="protein sequence ID" value="SPP30806.1"/>
    <property type="molecule type" value="Genomic_DNA"/>
</dbReference>